<dbReference type="InterPro" id="IPR022694">
    <property type="entry name" value="3-OHacyl-CoA_DH"/>
</dbReference>
<feature type="binding site" evidence="3">
    <location>
        <position position="277"/>
    </location>
    <ligand>
        <name>NAD(+)</name>
        <dbReference type="ChEBI" id="CHEBI:57540"/>
    </ligand>
</feature>
<dbReference type="Pfam" id="PF00725">
    <property type="entry name" value="3HCDH"/>
    <property type="match status" value="1"/>
</dbReference>
<dbReference type="Pfam" id="PF02737">
    <property type="entry name" value="3HCDH_N"/>
    <property type="match status" value="1"/>
</dbReference>
<gene>
    <name evidence="6" type="primary">mmgB_2</name>
    <name evidence="6" type="ORF">RUM4293_02241</name>
</gene>
<name>A0A0P1ENH2_9RHOB</name>
<feature type="binding site" evidence="3">
    <location>
        <position position="92"/>
    </location>
    <ligand>
        <name>NAD(+)</name>
        <dbReference type="ChEBI" id="CHEBI:57540"/>
    </ligand>
</feature>
<evidence type="ECO:0000256" key="2">
    <source>
        <dbReference type="PIRSR" id="PIRSR000105-1"/>
    </source>
</evidence>
<dbReference type="InterPro" id="IPR013328">
    <property type="entry name" value="6PGD_dom2"/>
</dbReference>
<protein>
    <submittedName>
        <fullName evidence="6">Putative 3-hydroxybutyryl-CoA dehydrogenase</fullName>
        <ecNumber evidence="6">1.1.1.157</ecNumber>
    </submittedName>
</protein>
<dbReference type="GO" id="GO:0006635">
    <property type="term" value="P:fatty acid beta-oxidation"/>
    <property type="evidence" value="ECO:0007669"/>
    <property type="project" value="TreeGrafter"/>
</dbReference>
<feature type="domain" description="3-hydroxyacyl-CoA dehydrogenase C-terminal" evidence="4">
    <location>
        <begin position="187"/>
        <end position="285"/>
    </location>
</feature>
<dbReference type="Proteomes" id="UP000050786">
    <property type="component" value="Unassembled WGS sequence"/>
</dbReference>
<dbReference type="GO" id="GO:0008691">
    <property type="term" value="F:3-hydroxybutyryl-CoA dehydrogenase activity"/>
    <property type="evidence" value="ECO:0007669"/>
    <property type="project" value="UniProtKB-EC"/>
</dbReference>
<feature type="binding site" evidence="3">
    <location>
        <position position="97"/>
    </location>
    <ligand>
        <name>NAD(+)</name>
        <dbReference type="ChEBI" id="CHEBI:57540"/>
    </ligand>
</feature>
<sequence length="308" mass="33757">MMVRKKQQMAVIGAGLMGHGIALSLAKAGQYVAITDPVKEARDTVSERIRASMAAMGDDEDKITKTLKMIEIFATTESAVRNADAVFEAAPEKLELKQAIFAEIEAHAPETCILASNTSVMPITQIMSGLRLKNRAIGTHWWNPPHMIPLVEVIKTEWTDPETAQTMYDLLKDAGKTPVMVEKDVPGFIGNRLQHALWREAVSLVENGICDAEAVDTVIKSSFGRRLAVLGPLENADLVGTDLTLDIHENVLHDLEAHKGPSTYLKALVDAGKLGMKSGEGFRKWAEGEADEVRQRVATHLKNLEKTL</sequence>
<accession>A0A0P1ENH2</accession>
<dbReference type="PANTHER" id="PTHR48075">
    <property type="entry name" value="3-HYDROXYACYL-COA DEHYDROGENASE FAMILY PROTEIN"/>
    <property type="match status" value="1"/>
</dbReference>
<reference evidence="7" key="1">
    <citation type="submission" date="2015-09" db="EMBL/GenBank/DDBJ databases">
        <authorList>
            <person name="Rodrigo-Torres L."/>
            <person name="Arahal D.R."/>
        </authorList>
    </citation>
    <scope>NUCLEOTIDE SEQUENCE [LARGE SCALE GENOMIC DNA]</scope>
    <source>
        <strain evidence="7">CECT 4293</strain>
    </source>
</reference>
<dbReference type="PIRSF" id="PIRSF000105">
    <property type="entry name" value="HCDH"/>
    <property type="match status" value="1"/>
</dbReference>
<proteinExistence type="predicted"/>
<feature type="binding site" evidence="3">
    <location>
        <position position="119"/>
    </location>
    <ligand>
        <name>NAD(+)</name>
        <dbReference type="ChEBI" id="CHEBI:57540"/>
    </ligand>
</feature>
<evidence type="ECO:0000259" key="5">
    <source>
        <dbReference type="Pfam" id="PF02737"/>
    </source>
</evidence>
<dbReference type="EC" id="1.1.1.157" evidence="6"/>
<dbReference type="InterPro" id="IPR036291">
    <property type="entry name" value="NAD(P)-bd_dom_sf"/>
</dbReference>
<dbReference type="GO" id="GO:0070403">
    <property type="term" value="F:NAD+ binding"/>
    <property type="evidence" value="ECO:0007669"/>
    <property type="project" value="InterPro"/>
</dbReference>
<evidence type="ECO:0000256" key="3">
    <source>
        <dbReference type="PIRSR" id="PIRSR000105-2"/>
    </source>
</evidence>
<keyword evidence="7" id="KW-1185">Reference proteome</keyword>
<keyword evidence="1 6" id="KW-0560">Oxidoreductase</keyword>
<evidence type="ECO:0000259" key="4">
    <source>
        <dbReference type="Pfam" id="PF00725"/>
    </source>
</evidence>
<dbReference type="SUPFAM" id="SSF51735">
    <property type="entry name" value="NAD(P)-binding Rossmann-fold domains"/>
    <property type="match status" value="1"/>
</dbReference>
<dbReference type="SUPFAM" id="SSF48179">
    <property type="entry name" value="6-phosphogluconate dehydrogenase C-terminal domain-like"/>
    <property type="match status" value="1"/>
</dbReference>
<feature type="domain" description="3-hydroxyacyl-CoA dehydrogenase NAD binding" evidence="5">
    <location>
        <begin position="9"/>
        <end position="184"/>
    </location>
</feature>
<dbReference type="InterPro" id="IPR006176">
    <property type="entry name" value="3-OHacyl-CoA_DH_NAD-bd"/>
</dbReference>
<organism evidence="6 7">
    <name type="scientific">Ruegeria atlantica</name>
    <dbReference type="NCBI Taxonomy" id="81569"/>
    <lineage>
        <taxon>Bacteria</taxon>
        <taxon>Pseudomonadati</taxon>
        <taxon>Pseudomonadota</taxon>
        <taxon>Alphaproteobacteria</taxon>
        <taxon>Rhodobacterales</taxon>
        <taxon>Roseobacteraceae</taxon>
        <taxon>Ruegeria</taxon>
    </lineage>
</organism>
<dbReference type="InterPro" id="IPR006108">
    <property type="entry name" value="3HC_DH_C"/>
</dbReference>
<dbReference type="PANTHER" id="PTHR48075:SF5">
    <property type="entry name" value="3-HYDROXYBUTYRYL-COA DEHYDROGENASE"/>
    <property type="match status" value="1"/>
</dbReference>
<evidence type="ECO:0000256" key="1">
    <source>
        <dbReference type="ARBA" id="ARBA00023002"/>
    </source>
</evidence>
<dbReference type="Gene3D" id="1.10.1040.10">
    <property type="entry name" value="N-(1-d-carboxylethyl)-l-norvaline Dehydrogenase, domain 2"/>
    <property type="match status" value="1"/>
</dbReference>
<dbReference type="EMBL" id="CYPS01000036">
    <property type="protein sequence ID" value="CUH43347.1"/>
    <property type="molecule type" value="Genomic_DNA"/>
</dbReference>
<feature type="site" description="Important for catalytic activity" evidence="2">
    <location>
        <position position="140"/>
    </location>
</feature>
<dbReference type="AlphaFoldDB" id="A0A0P1ENH2"/>
<feature type="binding site" evidence="3">
    <location>
        <begin position="13"/>
        <end position="18"/>
    </location>
    <ligand>
        <name>NAD(+)</name>
        <dbReference type="ChEBI" id="CHEBI:57540"/>
    </ligand>
</feature>
<dbReference type="InterPro" id="IPR008927">
    <property type="entry name" value="6-PGluconate_DH-like_C_sf"/>
</dbReference>
<dbReference type="RefSeq" id="WP_222424425.1">
    <property type="nucleotide sequence ID" value="NZ_CYPS01000036.1"/>
</dbReference>
<dbReference type="Gene3D" id="3.40.50.720">
    <property type="entry name" value="NAD(P)-binding Rossmann-like Domain"/>
    <property type="match status" value="1"/>
</dbReference>
<evidence type="ECO:0000313" key="7">
    <source>
        <dbReference type="Proteomes" id="UP000050786"/>
    </source>
</evidence>
<feature type="binding site" evidence="3">
    <location>
        <position position="143"/>
    </location>
    <ligand>
        <name>NAD(+)</name>
        <dbReference type="ChEBI" id="CHEBI:57540"/>
    </ligand>
</feature>
<evidence type="ECO:0000313" key="6">
    <source>
        <dbReference type="EMBL" id="CUH43347.1"/>
    </source>
</evidence>
<keyword evidence="3" id="KW-0520">NAD</keyword>
<feature type="binding site" evidence="3">
    <location>
        <position position="36"/>
    </location>
    <ligand>
        <name>NAD(+)</name>
        <dbReference type="ChEBI" id="CHEBI:57540"/>
    </ligand>
</feature>